<dbReference type="EMBL" id="BGPR01016121">
    <property type="protein sequence ID" value="GBN71921.1"/>
    <property type="molecule type" value="Genomic_DNA"/>
</dbReference>
<evidence type="ECO:0008006" key="9">
    <source>
        <dbReference type="Google" id="ProtNLM"/>
    </source>
</evidence>
<sequence>MTLEYSVAYYRVLICILSFPPSLKSVDISRFRFVDSKGNVIKPDHFIPFGMGKRHCLGDGLVKATLFLGLSTLLQNFEISLPQGFPEPDMHDIPGIVVPREEIRLVFRRLDIAINMA</sequence>
<comment type="caution">
    <text evidence="7">The sequence shown here is derived from an EMBL/GenBank/DDBJ whole genome shotgun (WGS) entry which is preliminary data.</text>
</comment>
<evidence type="ECO:0000256" key="3">
    <source>
        <dbReference type="ARBA" id="ARBA00023004"/>
    </source>
</evidence>
<dbReference type="GO" id="GO:0008395">
    <property type="term" value="F:steroid hydroxylase activity"/>
    <property type="evidence" value="ECO:0007669"/>
    <property type="project" value="TreeGrafter"/>
</dbReference>
<evidence type="ECO:0000256" key="2">
    <source>
        <dbReference type="ARBA" id="ARBA00022723"/>
    </source>
</evidence>
<dbReference type="GO" id="GO:0016712">
    <property type="term" value="F:oxidoreductase activity, acting on paired donors, with incorporation or reduction of molecular oxygen, reduced flavin or flavoprotein as one donor, and incorporation of one atom of oxygen"/>
    <property type="evidence" value="ECO:0007669"/>
    <property type="project" value="TreeGrafter"/>
</dbReference>
<proteinExistence type="inferred from homology"/>
<keyword evidence="2 5" id="KW-0479">Metal-binding</keyword>
<dbReference type="GO" id="GO:0005737">
    <property type="term" value="C:cytoplasm"/>
    <property type="evidence" value="ECO:0007669"/>
    <property type="project" value="TreeGrafter"/>
</dbReference>
<name>A0A4Y2R8A3_ARAVE</name>
<dbReference type="EMBL" id="BGPR01016142">
    <property type="protein sequence ID" value="GBN71987.1"/>
    <property type="molecule type" value="Genomic_DNA"/>
</dbReference>
<dbReference type="Pfam" id="PF00067">
    <property type="entry name" value="p450"/>
    <property type="match status" value="1"/>
</dbReference>
<evidence type="ECO:0000313" key="7">
    <source>
        <dbReference type="EMBL" id="GBN71987.1"/>
    </source>
</evidence>
<reference evidence="7 8" key="1">
    <citation type="journal article" date="2019" name="Sci. Rep.">
        <title>Orb-weaving spider Araneus ventricosus genome elucidates the spidroin gene catalogue.</title>
        <authorList>
            <person name="Kono N."/>
            <person name="Nakamura H."/>
            <person name="Ohtoshi R."/>
            <person name="Moran D.A.P."/>
            <person name="Shinohara A."/>
            <person name="Yoshida Y."/>
            <person name="Fujiwara M."/>
            <person name="Mori M."/>
            <person name="Tomita M."/>
            <person name="Arakawa K."/>
        </authorList>
    </citation>
    <scope>NUCLEOTIDE SEQUENCE [LARGE SCALE GENOMIC DNA]</scope>
</reference>
<dbReference type="PANTHER" id="PTHR24300:SF403">
    <property type="entry name" value="CYTOCHROME P450 306A1"/>
    <property type="match status" value="1"/>
</dbReference>
<keyword evidence="5" id="KW-0560">Oxidoreductase</keyword>
<dbReference type="SUPFAM" id="SSF48264">
    <property type="entry name" value="Cytochrome P450"/>
    <property type="match status" value="1"/>
</dbReference>
<keyword evidence="5" id="KW-0349">Heme</keyword>
<dbReference type="InterPro" id="IPR002401">
    <property type="entry name" value="Cyt_P450_E_grp-I"/>
</dbReference>
<dbReference type="PANTHER" id="PTHR24300">
    <property type="entry name" value="CYTOCHROME P450 508A4-RELATED"/>
    <property type="match status" value="1"/>
</dbReference>
<protein>
    <recommendedName>
        <fullName evidence="9">Cytochrome P450 18a1</fullName>
    </recommendedName>
</protein>
<dbReference type="GO" id="GO:0006805">
    <property type="term" value="P:xenobiotic metabolic process"/>
    <property type="evidence" value="ECO:0007669"/>
    <property type="project" value="TreeGrafter"/>
</dbReference>
<dbReference type="InterPro" id="IPR001128">
    <property type="entry name" value="Cyt_P450"/>
</dbReference>
<evidence type="ECO:0000256" key="1">
    <source>
        <dbReference type="ARBA" id="ARBA00010617"/>
    </source>
</evidence>
<comment type="similarity">
    <text evidence="1 5">Belongs to the cytochrome P450 family.</text>
</comment>
<evidence type="ECO:0000313" key="8">
    <source>
        <dbReference type="Proteomes" id="UP000499080"/>
    </source>
</evidence>
<dbReference type="AlphaFoldDB" id="A0A4Y2R8A3"/>
<accession>A0A4Y2R8A3</accession>
<gene>
    <name evidence="7" type="ORF">AVEN_136472_1</name>
    <name evidence="6" type="ORF">AVEN_54811_1</name>
</gene>
<dbReference type="InterPro" id="IPR050182">
    <property type="entry name" value="Cytochrome_P450_fam2"/>
</dbReference>
<dbReference type="PRINTS" id="PR00463">
    <property type="entry name" value="EP450I"/>
</dbReference>
<dbReference type="InterPro" id="IPR036396">
    <property type="entry name" value="Cyt_P450_sf"/>
</dbReference>
<dbReference type="GO" id="GO:0006082">
    <property type="term" value="P:organic acid metabolic process"/>
    <property type="evidence" value="ECO:0007669"/>
    <property type="project" value="TreeGrafter"/>
</dbReference>
<dbReference type="Gene3D" id="1.10.630.10">
    <property type="entry name" value="Cytochrome P450"/>
    <property type="match status" value="1"/>
</dbReference>
<keyword evidence="3 5" id="KW-0408">Iron</keyword>
<dbReference type="OrthoDB" id="6489595at2759"/>
<dbReference type="InterPro" id="IPR017972">
    <property type="entry name" value="Cyt_P450_CS"/>
</dbReference>
<keyword evidence="4 5" id="KW-0503">Monooxygenase</keyword>
<organism evidence="7 8">
    <name type="scientific">Araneus ventricosus</name>
    <name type="common">Orbweaver spider</name>
    <name type="synonym">Epeira ventricosa</name>
    <dbReference type="NCBI Taxonomy" id="182803"/>
    <lineage>
        <taxon>Eukaryota</taxon>
        <taxon>Metazoa</taxon>
        <taxon>Ecdysozoa</taxon>
        <taxon>Arthropoda</taxon>
        <taxon>Chelicerata</taxon>
        <taxon>Arachnida</taxon>
        <taxon>Araneae</taxon>
        <taxon>Araneomorphae</taxon>
        <taxon>Entelegynae</taxon>
        <taxon>Araneoidea</taxon>
        <taxon>Araneidae</taxon>
        <taxon>Araneus</taxon>
    </lineage>
</organism>
<evidence type="ECO:0000256" key="5">
    <source>
        <dbReference type="RuleBase" id="RU000461"/>
    </source>
</evidence>
<dbReference type="Proteomes" id="UP000499080">
    <property type="component" value="Unassembled WGS sequence"/>
</dbReference>
<evidence type="ECO:0000256" key="4">
    <source>
        <dbReference type="ARBA" id="ARBA00023033"/>
    </source>
</evidence>
<dbReference type="GO" id="GO:0020037">
    <property type="term" value="F:heme binding"/>
    <property type="evidence" value="ECO:0007669"/>
    <property type="project" value="InterPro"/>
</dbReference>
<dbReference type="PROSITE" id="PS00086">
    <property type="entry name" value="CYTOCHROME_P450"/>
    <property type="match status" value="1"/>
</dbReference>
<keyword evidence="8" id="KW-1185">Reference proteome</keyword>
<dbReference type="GO" id="GO:0005506">
    <property type="term" value="F:iron ion binding"/>
    <property type="evidence" value="ECO:0007669"/>
    <property type="project" value="InterPro"/>
</dbReference>
<evidence type="ECO:0000313" key="6">
    <source>
        <dbReference type="EMBL" id="GBN71921.1"/>
    </source>
</evidence>